<evidence type="ECO:0000313" key="4">
    <source>
        <dbReference type="Proteomes" id="UP000471745"/>
    </source>
</evidence>
<accession>A0A9X5CQD4</accession>
<keyword evidence="1" id="KW-0378">Hydrolase</keyword>
<dbReference type="Proteomes" id="UP000471745">
    <property type="component" value="Unassembled WGS sequence"/>
</dbReference>
<protein>
    <submittedName>
        <fullName evidence="3">SpoIIE family protein phosphatase</fullName>
    </submittedName>
</protein>
<dbReference type="InterPro" id="IPR036457">
    <property type="entry name" value="PPM-type-like_dom_sf"/>
</dbReference>
<evidence type="ECO:0000256" key="1">
    <source>
        <dbReference type="ARBA" id="ARBA00022801"/>
    </source>
</evidence>
<dbReference type="InterPro" id="IPR001932">
    <property type="entry name" value="PPM-type_phosphatase-like_dom"/>
</dbReference>
<sequence length="107" mass="11047">GHPAPLLYRGRAGRALDAPRGTLLGAAPGSAHEQAEETLEVGDLLLLHTDGLVPGHTGTAAAHRLLALAPRFAGGRSAQECVREVVREFGAGERAEHACVLVARVAS</sequence>
<dbReference type="AlphaFoldDB" id="A0A9X5CQD4"/>
<feature type="non-terminal residue" evidence="3">
    <location>
        <position position="1"/>
    </location>
</feature>
<gene>
    <name evidence="3" type="ORF">G3I18_30315</name>
</gene>
<dbReference type="GO" id="GO:0016791">
    <property type="term" value="F:phosphatase activity"/>
    <property type="evidence" value="ECO:0007669"/>
    <property type="project" value="TreeGrafter"/>
</dbReference>
<dbReference type="InterPro" id="IPR052016">
    <property type="entry name" value="Bact_Sigma-Reg"/>
</dbReference>
<reference evidence="3 4" key="1">
    <citation type="submission" date="2020-01" db="EMBL/GenBank/DDBJ databases">
        <title>Insect and environment-associated Actinomycetes.</title>
        <authorList>
            <person name="Currrie C."/>
            <person name="Chevrette M."/>
            <person name="Carlson C."/>
            <person name="Stubbendieck R."/>
            <person name="Wendt-Pienkowski E."/>
        </authorList>
    </citation>
    <scope>NUCLEOTIDE SEQUENCE [LARGE SCALE GENOMIC DNA]</scope>
    <source>
        <strain evidence="3 4">SID8189</strain>
    </source>
</reference>
<dbReference type="Gene3D" id="3.60.40.10">
    <property type="entry name" value="PPM-type phosphatase domain"/>
    <property type="match status" value="1"/>
</dbReference>
<feature type="domain" description="PPM-type phosphatase" evidence="2">
    <location>
        <begin position="1"/>
        <end position="105"/>
    </location>
</feature>
<evidence type="ECO:0000313" key="3">
    <source>
        <dbReference type="EMBL" id="NEC52814.1"/>
    </source>
</evidence>
<dbReference type="PANTHER" id="PTHR43156:SF2">
    <property type="entry name" value="STAGE II SPORULATION PROTEIN E"/>
    <property type="match status" value="1"/>
</dbReference>
<comment type="caution">
    <text evidence="3">The sequence shown here is derived from an EMBL/GenBank/DDBJ whole genome shotgun (WGS) entry which is preliminary data.</text>
</comment>
<dbReference type="EMBL" id="JAAGNA010001045">
    <property type="protein sequence ID" value="NEC52814.1"/>
    <property type="molecule type" value="Genomic_DNA"/>
</dbReference>
<keyword evidence="4" id="KW-1185">Reference proteome</keyword>
<dbReference type="RefSeq" id="WP_163091283.1">
    <property type="nucleotide sequence ID" value="NZ_JAAGNA010001045.1"/>
</dbReference>
<organism evidence="3 4">
    <name type="scientific">Actinospica acidiphila</name>
    <dbReference type="NCBI Taxonomy" id="304899"/>
    <lineage>
        <taxon>Bacteria</taxon>
        <taxon>Bacillati</taxon>
        <taxon>Actinomycetota</taxon>
        <taxon>Actinomycetes</taxon>
        <taxon>Catenulisporales</taxon>
        <taxon>Actinospicaceae</taxon>
        <taxon>Actinospica</taxon>
    </lineage>
</organism>
<evidence type="ECO:0000259" key="2">
    <source>
        <dbReference type="Pfam" id="PF07228"/>
    </source>
</evidence>
<dbReference type="PANTHER" id="PTHR43156">
    <property type="entry name" value="STAGE II SPORULATION PROTEIN E-RELATED"/>
    <property type="match status" value="1"/>
</dbReference>
<dbReference type="Pfam" id="PF07228">
    <property type="entry name" value="SpoIIE"/>
    <property type="match status" value="1"/>
</dbReference>
<name>A0A9X5CQD4_9ACTN</name>
<proteinExistence type="predicted"/>